<name>A0A9Q0F316_9ROSI</name>
<dbReference type="Gene3D" id="3.80.10.10">
    <property type="entry name" value="Ribonuclease Inhibitor"/>
    <property type="match status" value="2"/>
</dbReference>
<feature type="non-terminal residue" evidence="2">
    <location>
        <position position="1"/>
    </location>
</feature>
<sequence>LPDLLGNLKNLRYMGLSGSGIVRLPTTMNGLKNLRHLDIRGTKISEMPPQLGQLTMLVVLTDIFIGKGKNDSIAELGPLEHLGGELCIWNLENVVHLSHAIGANLRGKRNIEKLELRGGSHCSVLPAFGQLEVLTELKIECFDSIVRIGPEFYGSSSNKKSFPSLEKLTFSSMPRLEQLMPPPIRAFPLLQKLRLEHCPVFESLYCGGDEEGALTSLHSLRILRCSKFISFPGQGLRAPNLRELELRDSDALEELPKHMNSLLPSLTELTLSFCTKLRSFPEGGLPSSIEILEIWGCDGIESSPEGGFPTNLEKLIIHSCDKLFADRRNWGLLALQSLSSLRISGSEEVLESFPEETLLPPSLNSLWMGDFKHLKSLDN</sequence>
<protein>
    <recommendedName>
        <fullName evidence="1">R13L1/DRL21-like LRR repeat region domain-containing protein</fullName>
    </recommendedName>
</protein>
<evidence type="ECO:0000313" key="3">
    <source>
        <dbReference type="Proteomes" id="UP001141552"/>
    </source>
</evidence>
<reference evidence="2" key="1">
    <citation type="submission" date="2022-02" db="EMBL/GenBank/DDBJ databases">
        <authorList>
            <person name="Henning P.M."/>
            <person name="McCubbin A.G."/>
            <person name="Shore J.S."/>
        </authorList>
    </citation>
    <scope>NUCLEOTIDE SEQUENCE</scope>
    <source>
        <strain evidence="2">F60SS</strain>
        <tissue evidence="2">Leaves</tissue>
    </source>
</reference>
<dbReference type="SUPFAM" id="SSF52058">
    <property type="entry name" value="L domain-like"/>
    <property type="match status" value="1"/>
</dbReference>
<reference evidence="2" key="2">
    <citation type="journal article" date="2023" name="Plants (Basel)">
        <title>Annotation of the Turnera subulata (Passifloraceae) Draft Genome Reveals the S-Locus Evolved after the Divergence of Turneroideae from Passifloroideae in a Stepwise Manner.</title>
        <authorList>
            <person name="Henning P.M."/>
            <person name="Roalson E.H."/>
            <person name="Mir W."/>
            <person name="McCubbin A.G."/>
            <person name="Shore J.S."/>
        </authorList>
    </citation>
    <scope>NUCLEOTIDE SEQUENCE</scope>
    <source>
        <strain evidence="2">F60SS</strain>
    </source>
</reference>
<keyword evidence="3" id="KW-1185">Reference proteome</keyword>
<dbReference type="PANTHER" id="PTHR47186:SF18">
    <property type="entry name" value="RX N-TERMINAL DOMAIN-CONTAINING PROTEIN"/>
    <property type="match status" value="1"/>
</dbReference>
<organism evidence="2 3">
    <name type="scientific">Turnera subulata</name>
    <dbReference type="NCBI Taxonomy" id="218843"/>
    <lineage>
        <taxon>Eukaryota</taxon>
        <taxon>Viridiplantae</taxon>
        <taxon>Streptophyta</taxon>
        <taxon>Embryophyta</taxon>
        <taxon>Tracheophyta</taxon>
        <taxon>Spermatophyta</taxon>
        <taxon>Magnoliopsida</taxon>
        <taxon>eudicotyledons</taxon>
        <taxon>Gunneridae</taxon>
        <taxon>Pentapetalae</taxon>
        <taxon>rosids</taxon>
        <taxon>fabids</taxon>
        <taxon>Malpighiales</taxon>
        <taxon>Passifloraceae</taxon>
        <taxon>Turnera</taxon>
    </lineage>
</organism>
<accession>A0A9Q0F316</accession>
<dbReference type="InterPro" id="IPR032675">
    <property type="entry name" value="LRR_dom_sf"/>
</dbReference>
<dbReference type="OrthoDB" id="844910at2759"/>
<evidence type="ECO:0000259" key="1">
    <source>
        <dbReference type="Pfam" id="PF25019"/>
    </source>
</evidence>
<feature type="domain" description="R13L1/DRL21-like LRR repeat region" evidence="1">
    <location>
        <begin position="73"/>
        <end position="198"/>
    </location>
</feature>
<dbReference type="EMBL" id="JAKUCV010007306">
    <property type="protein sequence ID" value="KAJ4823984.1"/>
    <property type="molecule type" value="Genomic_DNA"/>
</dbReference>
<dbReference type="AlphaFoldDB" id="A0A9Q0F316"/>
<dbReference type="Proteomes" id="UP001141552">
    <property type="component" value="Unassembled WGS sequence"/>
</dbReference>
<proteinExistence type="predicted"/>
<dbReference type="Pfam" id="PF25019">
    <property type="entry name" value="LRR_R13L1-DRL21"/>
    <property type="match status" value="1"/>
</dbReference>
<gene>
    <name evidence="2" type="ORF">Tsubulata_041314</name>
</gene>
<evidence type="ECO:0000313" key="2">
    <source>
        <dbReference type="EMBL" id="KAJ4823984.1"/>
    </source>
</evidence>
<comment type="caution">
    <text evidence="2">The sequence shown here is derived from an EMBL/GenBank/DDBJ whole genome shotgun (WGS) entry which is preliminary data.</text>
</comment>
<dbReference type="InterPro" id="IPR056789">
    <property type="entry name" value="LRR_R13L1-DRL21"/>
</dbReference>
<dbReference type="PANTHER" id="PTHR47186">
    <property type="entry name" value="LEUCINE-RICH REPEAT-CONTAINING PROTEIN 57"/>
    <property type="match status" value="1"/>
</dbReference>